<comment type="caution">
    <text evidence="2">The sequence shown here is derived from an EMBL/GenBank/DDBJ whole genome shotgun (WGS) entry which is preliminary data.</text>
</comment>
<evidence type="ECO:0000313" key="3">
    <source>
        <dbReference type="Proteomes" id="UP000635477"/>
    </source>
</evidence>
<dbReference type="Gene3D" id="3.40.50.720">
    <property type="entry name" value="NAD(P)-binding Rossmann-like Domain"/>
    <property type="match status" value="1"/>
</dbReference>
<dbReference type="Proteomes" id="UP000635477">
    <property type="component" value="Unassembled WGS sequence"/>
</dbReference>
<dbReference type="PANTHER" id="PTHR47534">
    <property type="entry name" value="YALI0E05731P"/>
    <property type="match status" value="1"/>
</dbReference>
<dbReference type="InterPro" id="IPR002347">
    <property type="entry name" value="SDR_fam"/>
</dbReference>
<sequence>MSIPGPRNSAPLRILHHLQKPSLWPETLQHRSPQPTSSIKRSNMATRALVVGGTGGIGYAIACRIAADSATSTVIISGRNKPSNIPHANIEFRLLDASSMQSIKKYTDAYKAATPEKSLDLLVLTQGILTTAGRTETPEGIDYKMALHYYGRQLLIRELTPALKDDAKVLVVLDGVRGSPPAKLNWDDLDLKTHFSLASAADHCISMNDAMIQVHAQEGTRHFVHAYPGLVRTEIFHTLPWYMRVPLRPFTVLLGVTADTCAQNLIKGTYEFSSAEDKDGKLWGCIDAKGHVVPNKPTWSDVELKKVADHTWDIVDKAIRQQDSQL</sequence>
<proteinExistence type="predicted"/>
<reference evidence="2" key="1">
    <citation type="journal article" date="2020" name="BMC Genomics">
        <title>Correction to: Identification and distribution of gene clusters required for synthesis of sphingolipid metabolism inhibitors in diverse species of the filamentous fungus Fusarium.</title>
        <authorList>
            <person name="Kim H.S."/>
            <person name="Lohmar J.M."/>
            <person name="Busman M."/>
            <person name="Brown D.W."/>
            <person name="Naumann T.A."/>
            <person name="Divon H.H."/>
            <person name="Lysoe E."/>
            <person name="Uhlig S."/>
            <person name="Proctor R.H."/>
        </authorList>
    </citation>
    <scope>NUCLEOTIDE SEQUENCE</scope>
    <source>
        <strain evidence="2">NRRL 22465</strain>
    </source>
</reference>
<reference evidence="2" key="2">
    <citation type="submission" date="2020-05" db="EMBL/GenBank/DDBJ databases">
        <authorList>
            <person name="Kim H.-S."/>
            <person name="Proctor R.H."/>
            <person name="Brown D.W."/>
        </authorList>
    </citation>
    <scope>NUCLEOTIDE SEQUENCE</scope>
    <source>
        <strain evidence="2">NRRL 22465</strain>
    </source>
</reference>
<accession>A0A8H4UR76</accession>
<evidence type="ECO:0000313" key="2">
    <source>
        <dbReference type="EMBL" id="KAF4981715.1"/>
    </source>
</evidence>
<dbReference type="InterPro" id="IPR036291">
    <property type="entry name" value="NAD(P)-bd_dom_sf"/>
</dbReference>
<gene>
    <name evidence="2" type="ORF">FZEAL_2517</name>
</gene>
<dbReference type="SUPFAM" id="SSF51735">
    <property type="entry name" value="NAD(P)-binding Rossmann-fold domains"/>
    <property type="match status" value="1"/>
</dbReference>
<dbReference type="GO" id="GO:0016491">
    <property type="term" value="F:oxidoreductase activity"/>
    <property type="evidence" value="ECO:0007669"/>
    <property type="project" value="UniProtKB-KW"/>
</dbReference>
<dbReference type="AlphaFoldDB" id="A0A8H4UR76"/>
<dbReference type="OrthoDB" id="542013at2759"/>
<keyword evidence="3" id="KW-1185">Reference proteome</keyword>
<dbReference type="InterPro" id="IPR052228">
    <property type="entry name" value="Sec_Metab_Biosynth_Oxidored"/>
</dbReference>
<organism evidence="2 3">
    <name type="scientific">Fusarium zealandicum</name>
    <dbReference type="NCBI Taxonomy" id="1053134"/>
    <lineage>
        <taxon>Eukaryota</taxon>
        <taxon>Fungi</taxon>
        <taxon>Dikarya</taxon>
        <taxon>Ascomycota</taxon>
        <taxon>Pezizomycotina</taxon>
        <taxon>Sordariomycetes</taxon>
        <taxon>Hypocreomycetidae</taxon>
        <taxon>Hypocreales</taxon>
        <taxon>Nectriaceae</taxon>
        <taxon>Fusarium</taxon>
        <taxon>Fusarium staphyleae species complex</taxon>
    </lineage>
</organism>
<dbReference type="Pfam" id="PF00106">
    <property type="entry name" value="adh_short"/>
    <property type="match status" value="1"/>
</dbReference>
<protein>
    <submittedName>
        <fullName evidence="2">Uncharacterized protein</fullName>
    </submittedName>
</protein>
<dbReference type="PANTHER" id="PTHR47534:SF3">
    <property type="entry name" value="ALCOHOL DEHYDROGENASE-LIKE C-TERMINAL DOMAIN-CONTAINING PROTEIN"/>
    <property type="match status" value="1"/>
</dbReference>
<evidence type="ECO:0000256" key="1">
    <source>
        <dbReference type="ARBA" id="ARBA00023002"/>
    </source>
</evidence>
<keyword evidence="1" id="KW-0560">Oxidoreductase</keyword>
<name>A0A8H4UR76_9HYPO</name>
<dbReference type="EMBL" id="JABEYC010000153">
    <property type="protein sequence ID" value="KAF4981715.1"/>
    <property type="molecule type" value="Genomic_DNA"/>
</dbReference>